<proteinExistence type="predicted"/>
<protein>
    <submittedName>
        <fullName evidence="1">Uncharacterized protein</fullName>
    </submittedName>
</protein>
<evidence type="ECO:0000313" key="2">
    <source>
        <dbReference type="Proteomes" id="UP000092154"/>
    </source>
</evidence>
<dbReference type="OrthoDB" id="2691310at2759"/>
<dbReference type="EMBL" id="KV448377">
    <property type="protein sequence ID" value="OAX37029.1"/>
    <property type="molecule type" value="Genomic_DNA"/>
</dbReference>
<gene>
    <name evidence="1" type="ORF">K503DRAFT_783927</name>
</gene>
<organism evidence="1 2">
    <name type="scientific">Rhizopogon vinicolor AM-OR11-026</name>
    <dbReference type="NCBI Taxonomy" id="1314800"/>
    <lineage>
        <taxon>Eukaryota</taxon>
        <taxon>Fungi</taxon>
        <taxon>Dikarya</taxon>
        <taxon>Basidiomycota</taxon>
        <taxon>Agaricomycotina</taxon>
        <taxon>Agaricomycetes</taxon>
        <taxon>Agaricomycetidae</taxon>
        <taxon>Boletales</taxon>
        <taxon>Suillineae</taxon>
        <taxon>Rhizopogonaceae</taxon>
        <taxon>Rhizopogon</taxon>
    </lineage>
</organism>
<reference evidence="1 2" key="1">
    <citation type="submission" date="2016-06" db="EMBL/GenBank/DDBJ databases">
        <title>Comparative genomics of the ectomycorrhizal sister species Rhizopogon vinicolor and Rhizopogon vesiculosus (Basidiomycota: Boletales) reveals a divergence of the mating type B locus.</title>
        <authorList>
            <consortium name="DOE Joint Genome Institute"/>
            <person name="Mujic A.B."/>
            <person name="Kuo A."/>
            <person name="Tritt A."/>
            <person name="Lipzen A."/>
            <person name="Chen C."/>
            <person name="Johnson J."/>
            <person name="Sharma A."/>
            <person name="Barry K."/>
            <person name="Grigoriev I.V."/>
            <person name="Spatafora J.W."/>
        </authorList>
    </citation>
    <scope>NUCLEOTIDE SEQUENCE [LARGE SCALE GENOMIC DNA]</scope>
    <source>
        <strain evidence="1 2">AM-OR11-026</strain>
    </source>
</reference>
<dbReference type="AlphaFoldDB" id="A0A1B7MWR0"/>
<sequence length="241" mass="27401">MTSLAGLYSELHAGPNYMGSVNVLNNVMWQRDTCGHIAVDKSSRKEFVAVIVEIELRSRGKSYQSRNQPTAQGKIPVPIMPTFGSVFVEVSDKAIQNLEGLQAKFSETADWRSMIVSDKNIKLVRFTSKIFEQCKWPIPKHAVYLSDIENSEGGRKAKWSCQQFCNSPVMDEETGNWPIAMKHRDELDLVKLNYEASPLRLYRGNSLVEPADVNEALTGAVVEVFFVVRHYYLRDKKFDTF</sequence>
<accession>A0A1B7MWR0</accession>
<dbReference type="Proteomes" id="UP000092154">
    <property type="component" value="Unassembled WGS sequence"/>
</dbReference>
<evidence type="ECO:0000313" key="1">
    <source>
        <dbReference type="EMBL" id="OAX37029.1"/>
    </source>
</evidence>
<keyword evidence="2" id="KW-1185">Reference proteome</keyword>
<dbReference type="InParanoid" id="A0A1B7MWR0"/>
<name>A0A1B7MWR0_9AGAM</name>